<name>A0A8C0UM41_CYACU</name>
<dbReference type="AlphaFoldDB" id="A0A8C0UM41"/>
<evidence type="ECO:0000313" key="1">
    <source>
        <dbReference type="Ensembl" id="ENSCCEP00000009021.1"/>
    </source>
</evidence>
<reference evidence="1" key="1">
    <citation type="submission" date="2025-08" db="UniProtKB">
        <authorList>
            <consortium name="Ensembl"/>
        </authorList>
    </citation>
    <scope>IDENTIFICATION</scope>
</reference>
<evidence type="ECO:0000313" key="2">
    <source>
        <dbReference type="Proteomes" id="UP000694410"/>
    </source>
</evidence>
<accession>A0A8C0UM41</accession>
<keyword evidence="2" id="KW-1185">Reference proteome</keyword>
<sequence length="95" mass="10759">CSDFFCYLTPPVPIKGRNFSQIFLCTPVIFRLPELSRPRNYFCGCTGHNVFTSEAGQNTVSVLKVWENSSFGYSLLNHLISILHIIFSNNADILQ</sequence>
<protein>
    <submittedName>
        <fullName evidence="1">Uncharacterized protein</fullName>
    </submittedName>
</protein>
<dbReference type="Ensembl" id="ENSCCET00000014303.1">
    <property type="protein sequence ID" value="ENSCCEP00000009021.1"/>
    <property type="gene ID" value="ENSCCEG00000009194.1"/>
</dbReference>
<dbReference type="Proteomes" id="UP000694410">
    <property type="component" value="Unplaced"/>
</dbReference>
<organism evidence="1 2">
    <name type="scientific">Cyanistes caeruleus</name>
    <name type="common">Eurasian blue tit</name>
    <name type="synonym">Parus caeruleus</name>
    <dbReference type="NCBI Taxonomy" id="156563"/>
    <lineage>
        <taxon>Eukaryota</taxon>
        <taxon>Metazoa</taxon>
        <taxon>Chordata</taxon>
        <taxon>Craniata</taxon>
        <taxon>Vertebrata</taxon>
        <taxon>Euteleostomi</taxon>
        <taxon>Archelosauria</taxon>
        <taxon>Archosauria</taxon>
        <taxon>Dinosauria</taxon>
        <taxon>Saurischia</taxon>
        <taxon>Theropoda</taxon>
        <taxon>Coelurosauria</taxon>
        <taxon>Aves</taxon>
        <taxon>Neognathae</taxon>
        <taxon>Neoaves</taxon>
        <taxon>Telluraves</taxon>
        <taxon>Australaves</taxon>
        <taxon>Passeriformes</taxon>
        <taxon>Paridae</taxon>
        <taxon>Cyanistes</taxon>
    </lineage>
</organism>
<proteinExistence type="predicted"/>
<reference evidence="1" key="2">
    <citation type="submission" date="2025-09" db="UniProtKB">
        <authorList>
            <consortium name="Ensembl"/>
        </authorList>
    </citation>
    <scope>IDENTIFICATION</scope>
</reference>